<comment type="caution">
    <text evidence="3">The sequence shown here is derived from an EMBL/GenBank/DDBJ whole genome shotgun (WGS) entry which is preliminary data.</text>
</comment>
<feature type="compositionally biased region" description="Polar residues" evidence="2">
    <location>
        <begin position="358"/>
        <end position="377"/>
    </location>
</feature>
<feature type="coiled-coil region" evidence="1">
    <location>
        <begin position="329"/>
        <end position="356"/>
    </location>
</feature>
<dbReference type="AlphaFoldDB" id="A0AAW4IQN3"/>
<reference evidence="3 4" key="1">
    <citation type="submission" date="2021-03" db="EMBL/GenBank/DDBJ databases">
        <authorList>
            <person name="Shang D.-D."/>
            <person name="Du Z.-J."/>
            <person name="Chen G.-J."/>
        </authorList>
    </citation>
    <scope>NUCLEOTIDE SEQUENCE [LARGE SCALE GENOMIC DNA]</scope>
    <source>
        <strain evidence="3 4">F2608</strain>
    </source>
</reference>
<protein>
    <submittedName>
        <fullName evidence="3">Uncharacterized protein</fullName>
    </submittedName>
</protein>
<evidence type="ECO:0000256" key="1">
    <source>
        <dbReference type="SAM" id="Coils"/>
    </source>
</evidence>
<organism evidence="3 4">
    <name type="scientific">Psychrobacter halodurans</name>
    <dbReference type="NCBI Taxonomy" id="2818439"/>
    <lineage>
        <taxon>Bacteria</taxon>
        <taxon>Pseudomonadati</taxon>
        <taxon>Pseudomonadota</taxon>
        <taxon>Gammaproteobacteria</taxon>
        <taxon>Moraxellales</taxon>
        <taxon>Moraxellaceae</taxon>
        <taxon>Psychrobacter</taxon>
    </lineage>
</organism>
<dbReference type="EMBL" id="JAGBKN010000002">
    <property type="protein sequence ID" value="MBO1515986.1"/>
    <property type="molecule type" value="Genomic_DNA"/>
</dbReference>
<evidence type="ECO:0000313" key="3">
    <source>
        <dbReference type="EMBL" id="MBO1515986.1"/>
    </source>
</evidence>
<name>A0AAW4IQN3_9GAMM</name>
<dbReference type="Proteomes" id="UP000664161">
    <property type="component" value="Unassembled WGS sequence"/>
</dbReference>
<keyword evidence="1" id="KW-0175">Coiled coil</keyword>
<keyword evidence="4" id="KW-1185">Reference proteome</keyword>
<evidence type="ECO:0000256" key="2">
    <source>
        <dbReference type="SAM" id="MobiDB-lite"/>
    </source>
</evidence>
<sequence length="487" mass="55788">MSIIVQAGHKTSKSKQVMEKLYERGLSRPNDSYTHNMTAEQVSETLYKVLVRENMSSTNEKMADNVMTDFLLANLDAENWGWESDKNLASLEYWQQIEPDVGFVLVFDHPSNVFKEFADAVLTTDMIDQAINEWVDYHQKMLETLETYEGQAILIEGSCAADNISKLGEQVQSIASGLSLKKHWQVFKDATDTVSDTDTANQSSAAIDHINNEILKKYPEVIKLFNTLLNKAAIKSSEPIYRTKQADLTELVTVLNDLYDKQENPQHSVEKELLVEQLYDVQNQLESQSSAHEMYKQQKVKEFGLLEKKLEEAKDSQNPANAIDGNRLAESLKQENEMLLKQLHRTQEELEKYYLKSQSLSPSKKNEQPQVTAQQPSKAPVYYGAADRVKNDLPYRLGAKMVKAKKPKDLAVLPLALFKEYQEFQSFDRNQVDLPDIEEYKDNREAEKVKSHLSYKLGDLFVSGMTSPKALIKMPFMMSREIREFKK</sequence>
<accession>A0AAW4IQN3</accession>
<dbReference type="RefSeq" id="WP_207968962.1">
    <property type="nucleotide sequence ID" value="NZ_JAGBKN010000002.1"/>
</dbReference>
<proteinExistence type="predicted"/>
<feature type="region of interest" description="Disordered" evidence="2">
    <location>
        <begin position="358"/>
        <end position="378"/>
    </location>
</feature>
<evidence type="ECO:0000313" key="4">
    <source>
        <dbReference type="Proteomes" id="UP000664161"/>
    </source>
</evidence>
<gene>
    <name evidence="3" type="ORF">J3491_01385</name>
</gene>